<organism evidence="1 2">
    <name type="scientific">Amycolatopsis orientalis</name>
    <name type="common">Nocardia orientalis</name>
    <dbReference type="NCBI Taxonomy" id="31958"/>
    <lineage>
        <taxon>Bacteria</taxon>
        <taxon>Bacillati</taxon>
        <taxon>Actinomycetota</taxon>
        <taxon>Actinomycetes</taxon>
        <taxon>Pseudonocardiales</taxon>
        <taxon>Pseudonocardiaceae</taxon>
        <taxon>Amycolatopsis</taxon>
    </lineage>
</organism>
<evidence type="ECO:0000313" key="1">
    <source>
        <dbReference type="EMBL" id="ANN18986.1"/>
    </source>
</evidence>
<sequence>MVTVMAVLYDATVAHVRRNDPPISFAHRVYLWFIDLDKPPKLPWWLRPFARFDPRDHFAPEDTASIRSKLDRWLAARGVDLRGGRVLMLAGARMLGHAFNPITLYWCHRPDGELECVVAEVHNTYGGRHAYLLRPDADGNAHADKEFYVSPFQSMDGAYRMEVPRPESLLSVKIALRQGGRTPLTASLRGVRRPATTKWLVHLLLTRPLMPHRVSALIRRHGVRLWLKKAPITPRTPRTPQTAGGRLDG</sequence>
<evidence type="ECO:0008006" key="3">
    <source>
        <dbReference type="Google" id="ProtNLM"/>
    </source>
</evidence>
<dbReference type="PANTHER" id="PTHR33973">
    <property type="entry name" value="OS07G0153300 PROTEIN"/>
    <property type="match status" value="1"/>
</dbReference>
<dbReference type="STRING" id="31958.SD37_27430"/>
<gene>
    <name evidence="1" type="ORF">SD37_27430</name>
</gene>
<dbReference type="KEGG" id="aori:SD37_27430"/>
<dbReference type="eggNOG" id="COG3496">
    <property type="taxonomic scope" value="Bacteria"/>
</dbReference>
<dbReference type="EMBL" id="CP016174">
    <property type="protein sequence ID" value="ANN18986.1"/>
    <property type="molecule type" value="Genomic_DNA"/>
</dbReference>
<name>A0A193C368_AMYOR</name>
<protein>
    <recommendedName>
        <fullName evidence="3">DUF1365 domain-containing protein</fullName>
    </recommendedName>
</protein>
<dbReference type="RefSeq" id="WP_044850002.1">
    <property type="nucleotide sequence ID" value="NZ_CP016174.1"/>
</dbReference>
<accession>A0A193C368</accession>
<dbReference type="AlphaFoldDB" id="A0A193C368"/>
<keyword evidence="2" id="KW-1185">Reference proteome</keyword>
<evidence type="ECO:0000313" key="2">
    <source>
        <dbReference type="Proteomes" id="UP000093695"/>
    </source>
</evidence>
<dbReference type="Pfam" id="PF07103">
    <property type="entry name" value="DUF1365"/>
    <property type="match status" value="1"/>
</dbReference>
<reference evidence="1 2" key="1">
    <citation type="journal article" date="2015" name="Genome Announc.">
        <title>Draft Genome Sequence of Norvancomycin-Producing Strain Amycolatopsis orientalis CPCC200066.</title>
        <authorList>
            <person name="Lei X."/>
            <person name="Yuan F."/>
            <person name="Shi Y."/>
            <person name="Li X."/>
            <person name="Wang L."/>
            <person name="Hong B."/>
        </authorList>
    </citation>
    <scope>NUCLEOTIDE SEQUENCE [LARGE SCALE GENOMIC DNA]</scope>
    <source>
        <strain evidence="1 2">B-37</strain>
    </source>
</reference>
<dbReference type="InterPro" id="IPR010775">
    <property type="entry name" value="DUF1365"/>
</dbReference>
<dbReference type="Proteomes" id="UP000093695">
    <property type="component" value="Chromosome"/>
</dbReference>
<dbReference type="PANTHER" id="PTHR33973:SF4">
    <property type="entry name" value="OS07G0153300 PROTEIN"/>
    <property type="match status" value="1"/>
</dbReference>
<proteinExistence type="predicted"/>